<protein>
    <submittedName>
        <fullName evidence="2">Uncharacterized protein</fullName>
    </submittedName>
</protein>
<dbReference type="Proteomes" id="UP000275461">
    <property type="component" value="Unassembled WGS sequence"/>
</dbReference>
<proteinExistence type="predicted"/>
<evidence type="ECO:0000313" key="3">
    <source>
        <dbReference type="Proteomes" id="UP000275461"/>
    </source>
</evidence>
<sequence>MMHSGERQTRRSGFKRPLSLVAALLLSGGLLTACSGEVTYYEPGVYKGGDDELKEGSEERAEALRERATRAHTDR</sequence>
<evidence type="ECO:0000256" key="1">
    <source>
        <dbReference type="SAM" id="MobiDB-lite"/>
    </source>
</evidence>
<evidence type="ECO:0000313" key="2">
    <source>
        <dbReference type="EMBL" id="RLK50254.1"/>
    </source>
</evidence>
<dbReference type="AlphaFoldDB" id="A0A498C2L5"/>
<accession>A0A498C2L5</accession>
<feature type="region of interest" description="Disordered" evidence="1">
    <location>
        <begin position="45"/>
        <end position="75"/>
    </location>
</feature>
<dbReference type="EMBL" id="RCDA01000001">
    <property type="protein sequence ID" value="RLK50254.1"/>
    <property type="molecule type" value="Genomic_DNA"/>
</dbReference>
<organism evidence="2 3">
    <name type="scientific">Alkalispirillum mobile</name>
    <dbReference type="NCBI Taxonomy" id="85925"/>
    <lineage>
        <taxon>Bacteria</taxon>
        <taxon>Pseudomonadati</taxon>
        <taxon>Pseudomonadota</taxon>
        <taxon>Gammaproteobacteria</taxon>
        <taxon>Chromatiales</taxon>
        <taxon>Ectothiorhodospiraceae</taxon>
        <taxon>Alkalispirillum</taxon>
    </lineage>
</organism>
<reference evidence="2 3" key="1">
    <citation type="submission" date="2018-10" db="EMBL/GenBank/DDBJ databases">
        <title>Genomic Encyclopedia of Type Strains, Phase IV (KMG-IV): sequencing the most valuable type-strain genomes for metagenomic binning, comparative biology and taxonomic classification.</title>
        <authorList>
            <person name="Goeker M."/>
        </authorList>
    </citation>
    <scope>NUCLEOTIDE SEQUENCE [LARGE SCALE GENOMIC DNA]</scope>
    <source>
        <strain evidence="2 3">DSM 12769</strain>
    </source>
</reference>
<gene>
    <name evidence="2" type="ORF">DFR31_0144</name>
</gene>
<feature type="compositionally biased region" description="Basic and acidic residues" evidence="1">
    <location>
        <begin position="48"/>
        <end position="75"/>
    </location>
</feature>
<dbReference type="PROSITE" id="PS51257">
    <property type="entry name" value="PROKAR_LIPOPROTEIN"/>
    <property type="match status" value="1"/>
</dbReference>
<name>A0A498C2L5_9GAMM</name>
<keyword evidence="3" id="KW-1185">Reference proteome</keyword>
<dbReference type="RefSeq" id="WP_121440756.1">
    <property type="nucleotide sequence ID" value="NZ_RCDA01000001.1"/>
</dbReference>
<comment type="caution">
    <text evidence="2">The sequence shown here is derived from an EMBL/GenBank/DDBJ whole genome shotgun (WGS) entry which is preliminary data.</text>
</comment>